<proteinExistence type="predicted"/>
<dbReference type="InterPro" id="IPR025637">
    <property type="entry name" value="DUF4333"/>
</dbReference>
<sequence length="108" mass="11207">MVAAPRAVLLGVGAVLALTTTGCGALGFGGSGVDRDRVAERTGQVLQERLGRTPDEVTCAEDLPAEVEASIDCEVTHDGDTYPVTVTTTSVDGSDVEFEVEVDGEPRE</sequence>
<feature type="domain" description="DUF4333" evidence="1">
    <location>
        <begin position="20"/>
        <end position="93"/>
    </location>
</feature>
<comment type="caution">
    <text evidence="2">The sequence shown here is derived from an EMBL/GenBank/DDBJ whole genome shotgun (WGS) entry which is preliminary data.</text>
</comment>
<evidence type="ECO:0000313" key="2">
    <source>
        <dbReference type="EMBL" id="TQN27846.1"/>
    </source>
</evidence>
<dbReference type="PROSITE" id="PS51257">
    <property type="entry name" value="PROKAR_LIPOPROTEIN"/>
    <property type="match status" value="1"/>
</dbReference>
<dbReference type="OrthoDB" id="3568721at2"/>
<organism evidence="2 3">
    <name type="scientific">Haloactinospora alba</name>
    <dbReference type="NCBI Taxonomy" id="405555"/>
    <lineage>
        <taxon>Bacteria</taxon>
        <taxon>Bacillati</taxon>
        <taxon>Actinomycetota</taxon>
        <taxon>Actinomycetes</taxon>
        <taxon>Streptosporangiales</taxon>
        <taxon>Nocardiopsidaceae</taxon>
        <taxon>Haloactinospora</taxon>
    </lineage>
</organism>
<name>A0A543N7N8_9ACTN</name>
<evidence type="ECO:0000259" key="1">
    <source>
        <dbReference type="Pfam" id="PF14230"/>
    </source>
</evidence>
<evidence type="ECO:0000313" key="3">
    <source>
        <dbReference type="Proteomes" id="UP000317422"/>
    </source>
</evidence>
<dbReference type="RefSeq" id="WP_141926253.1">
    <property type="nucleotide sequence ID" value="NZ_VFQC01000003.1"/>
</dbReference>
<dbReference type="Pfam" id="PF14230">
    <property type="entry name" value="DUF4333"/>
    <property type="match status" value="1"/>
</dbReference>
<reference evidence="2 3" key="1">
    <citation type="submission" date="2019-06" db="EMBL/GenBank/DDBJ databases">
        <title>Sequencing the genomes of 1000 actinobacteria strains.</title>
        <authorList>
            <person name="Klenk H.-P."/>
        </authorList>
    </citation>
    <scope>NUCLEOTIDE SEQUENCE [LARGE SCALE GENOMIC DNA]</scope>
    <source>
        <strain evidence="2 3">DSM 45015</strain>
    </source>
</reference>
<dbReference type="AlphaFoldDB" id="A0A543N7N8"/>
<dbReference type="Proteomes" id="UP000317422">
    <property type="component" value="Unassembled WGS sequence"/>
</dbReference>
<dbReference type="EMBL" id="VFQC01000003">
    <property type="protein sequence ID" value="TQN27846.1"/>
    <property type="molecule type" value="Genomic_DNA"/>
</dbReference>
<keyword evidence="3" id="KW-1185">Reference proteome</keyword>
<protein>
    <submittedName>
        <fullName evidence="2">Uncharacterized protein DUF4333</fullName>
    </submittedName>
</protein>
<gene>
    <name evidence="2" type="ORF">FHX37_4577</name>
</gene>
<accession>A0A543N7N8</accession>